<dbReference type="Gene3D" id="3.40.50.300">
    <property type="entry name" value="P-loop containing nucleotide triphosphate hydrolases"/>
    <property type="match status" value="1"/>
</dbReference>
<dbReference type="PANTHER" id="PTHR32114">
    <property type="entry name" value="ABC TRANSPORTER ABCH.3"/>
    <property type="match status" value="1"/>
</dbReference>
<dbReference type="Proteomes" id="UP001138751">
    <property type="component" value="Unassembled WGS sequence"/>
</dbReference>
<dbReference type="PANTHER" id="PTHR32114:SF2">
    <property type="entry name" value="ABC TRANSPORTER ABCH.3"/>
    <property type="match status" value="1"/>
</dbReference>
<comment type="caution">
    <text evidence="1">The sequence shown here is derived from an EMBL/GenBank/DDBJ whole genome shotgun (WGS) entry which is preliminary data.</text>
</comment>
<accession>A0A9X9WVD0</accession>
<protein>
    <recommendedName>
        <fullName evidence="3">Tyr recombinase domain-containing protein</fullName>
    </recommendedName>
</protein>
<dbReference type="Pfam" id="PF13558">
    <property type="entry name" value="SbcC_Walker_B"/>
    <property type="match status" value="1"/>
</dbReference>
<proteinExistence type="predicted"/>
<evidence type="ECO:0008006" key="3">
    <source>
        <dbReference type="Google" id="ProtNLM"/>
    </source>
</evidence>
<gene>
    <name evidence="1" type="ORF">GXW76_07980</name>
</gene>
<dbReference type="EMBL" id="JAAEDM010000014">
    <property type="protein sequence ID" value="MBR0671109.1"/>
    <property type="molecule type" value="Genomic_DNA"/>
</dbReference>
<reference evidence="1" key="2">
    <citation type="journal article" date="2021" name="Syst. Appl. Microbiol.">
        <title>Roseomonas hellenica sp. nov., isolated from roots of wild-growing Alkanna tinctoria.</title>
        <authorList>
            <person name="Rat A."/>
            <person name="Naranjo H.D."/>
            <person name="Lebbe L."/>
            <person name="Cnockaert M."/>
            <person name="Krigas N."/>
            <person name="Grigoriadou K."/>
            <person name="Maloupa E."/>
            <person name="Willems A."/>
        </authorList>
    </citation>
    <scope>NUCLEOTIDE SEQUENCE</scope>
    <source>
        <strain evidence="1">LMG 31231</strain>
    </source>
</reference>
<dbReference type="GO" id="GO:0003677">
    <property type="term" value="F:DNA binding"/>
    <property type="evidence" value="ECO:0007669"/>
    <property type="project" value="InterPro"/>
</dbReference>
<evidence type="ECO:0000313" key="2">
    <source>
        <dbReference type="Proteomes" id="UP001138751"/>
    </source>
</evidence>
<organism evidence="1 2">
    <name type="scientific">Neoroseomonas soli</name>
    <dbReference type="NCBI Taxonomy" id="1081025"/>
    <lineage>
        <taxon>Bacteria</taxon>
        <taxon>Pseudomonadati</taxon>
        <taxon>Pseudomonadota</taxon>
        <taxon>Alphaproteobacteria</taxon>
        <taxon>Acetobacterales</taxon>
        <taxon>Acetobacteraceae</taxon>
        <taxon>Neoroseomonas</taxon>
    </lineage>
</organism>
<dbReference type="InterPro" id="IPR027417">
    <property type="entry name" value="P-loop_NTPase"/>
</dbReference>
<dbReference type="CDD" id="cd00397">
    <property type="entry name" value="DNA_BRE_C"/>
    <property type="match status" value="1"/>
</dbReference>
<dbReference type="InterPro" id="IPR011010">
    <property type="entry name" value="DNA_brk_join_enz"/>
</dbReference>
<reference evidence="1" key="1">
    <citation type="submission" date="2020-01" db="EMBL/GenBank/DDBJ databases">
        <authorList>
            <person name="Rat A."/>
        </authorList>
    </citation>
    <scope>NUCLEOTIDE SEQUENCE</scope>
    <source>
        <strain evidence="1">LMG 31231</strain>
    </source>
</reference>
<dbReference type="SUPFAM" id="SSF52540">
    <property type="entry name" value="P-loop containing nucleoside triphosphate hydrolases"/>
    <property type="match status" value="1"/>
</dbReference>
<dbReference type="AlphaFoldDB" id="A0A9X9WVD0"/>
<evidence type="ECO:0000313" key="1">
    <source>
        <dbReference type="EMBL" id="MBR0671109.1"/>
    </source>
</evidence>
<sequence>MRRWPPPTTTWSACSAGATGFRRREEPLWANGAAGLGIEVLDEWTGQDRPAATLSGGEGFCVALALARGLADTVQAHAGARPVDALLVDEEFGSLDEEALDKAMEVLAGPQGNNRVVGIISHVGELKPRIPARLVLHPDNMKAGNSIDWPVPARSAALIDEYVRRFRSAIADATNPFLLPGEGGTGCRSHNGLSAALVKTIAEYCGVRTNLHLLRRLAAWMYLKVHPGHYEDVRRLLGHRDVRTTMAFYVEFETAAVATRFDGTILKEKSATRTIAATAWGKLPKRRSRKAREVAP</sequence>
<dbReference type="SUPFAM" id="SSF56349">
    <property type="entry name" value="DNA breaking-rejoining enzymes"/>
    <property type="match status" value="1"/>
</dbReference>
<name>A0A9X9WVD0_9PROT</name>
<keyword evidence="2" id="KW-1185">Reference proteome</keyword>
<dbReference type="RefSeq" id="WP_211861478.1">
    <property type="nucleotide sequence ID" value="NZ_JAAEDM010000014.1"/>
</dbReference>